<evidence type="ECO:0000256" key="1">
    <source>
        <dbReference type="SAM" id="Coils"/>
    </source>
</evidence>
<proteinExistence type="predicted"/>
<name>Q6H0Y3_9CREN</name>
<feature type="coiled-coil region" evidence="1">
    <location>
        <begin position="403"/>
        <end position="430"/>
    </location>
</feature>
<dbReference type="PANTHER" id="PTHR30121:SF6">
    <property type="entry name" value="SLR6007 PROTEIN"/>
    <property type="match status" value="1"/>
</dbReference>
<accession>Q6H0Y3</accession>
<dbReference type="EMBL" id="AY517480">
    <property type="protein sequence ID" value="AAT46511.1"/>
    <property type="molecule type" value="Genomic_DNA"/>
</dbReference>
<protein>
    <submittedName>
        <fullName evidence="2">TraC</fullName>
    </submittedName>
</protein>
<keyword evidence="1" id="KW-0175">Coiled coil</keyword>
<evidence type="ECO:0000313" key="2">
    <source>
        <dbReference type="EMBL" id="AAT46511.1"/>
    </source>
</evidence>
<dbReference type="Gene3D" id="3.40.50.300">
    <property type="entry name" value="P-loop containing nucleotide triphosphate hydrolases"/>
    <property type="match status" value="1"/>
</dbReference>
<organism evidence="2">
    <name type="scientific">Sulfolobus tengchongensis</name>
    <dbReference type="NCBI Taxonomy" id="207809"/>
    <lineage>
        <taxon>Archaea</taxon>
        <taxon>Thermoproteota</taxon>
        <taxon>Thermoprotei</taxon>
        <taxon>Sulfolobales</taxon>
        <taxon>Sulfolobaceae</taxon>
        <taxon>Sulfolobus</taxon>
    </lineage>
</organism>
<dbReference type="SUPFAM" id="SSF52540">
    <property type="entry name" value="P-loop containing nucleoside triphosphate hydrolases"/>
    <property type="match status" value="1"/>
</dbReference>
<dbReference type="AlphaFoldDB" id="Q6H0Y3"/>
<dbReference type="Gene3D" id="1.10.8.730">
    <property type="match status" value="1"/>
</dbReference>
<dbReference type="InterPro" id="IPR051162">
    <property type="entry name" value="T4SS_component"/>
</dbReference>
<dbReference type="PANTHER" id="PTHR30121">
    <property type="entry name" value="UNCHARACTERIZED PROTEIN YJGR-RELATED"/>
    <property type="match status" value="1"/>
</dbReference>
<reference evidence="2" key="1">
    <citation type="submission" date="2004-01" db="EMBL/GenBank/DDBJ databases">
        <title>Plasmid pTC and its variants of hyperthermoacidophilic archaeon Sulfolobus tengchongensis.</title>
        <authorList>
            <person name="Xiang X."/>
            <person name="Huang L."/>
        </authorList>
    </citation>
    <scope>NUCLEOTIDE SEQUENCE</scope>
    <source>
        <plasmid evidence="2">pTC</plasmid>
    </source>
</reference>
<keyword evidence="2" id="KW-0614">Plasmid</keyword>
<dbReference type="InterPro" id="IPR027417">
    <property type="entry name" value="P-loop_NTPase"/>
</dbReference>
<sequence>MSFLNSLLKKQVPQQQAKMKYYSLSGVPYLLLDVNERDNKLRELASLLSQAERGYIYAKRFRSDYNFLGEHFDIVQSSYVLATEKETNLELTDEPQRPRLVREHEKYVETDQGLARVFTAYSYSTKIREAALSLFPEKTRPKLLEVFLQFHKISTASVRNYLPSLEVKKARMQRYASSSTAIEEMLTRSERLKKDIDELSSDTFRFRAVVIVHTDTKQELESVTKEILQKTQENGILLDVPCCVQGDLYHLKSNISYRISSGISIAKLYPLSGTSLIEDGGIYLGVDDKGNPISLNFYSPVNGRQNWHWVITGTTGAGKTTTGAVLIDRSRKVYDDIHIYVIDPMANYNKFFPDAGINKVFTDNDYLGLDPVRLVADGTIASGNMADFIIENYGITSELRGLLVAELEQAKDLHELIDNIEDKAKQKNAAEYRKLHNFLLNMKHGADKFIYQGSPLDLSAKEFVVIGLKTEDNRKKRIASSLFMLYAYSQINRLDRSIRKMLLIDEAHFLFENESIAQIIAIIYRTARALKTSMITMTQLIQHYQMNKYSREAFQLANNRLILKQEREATNDMKDLAKLTDEEIDFILKGSRGKGILFSGNIRTTIQVQLTEDEKEKWRTE</sequence>
<dbReference type="RefSeq" id="WP_011182882.1">
    <property type="nucleotide sequence ID" value="NC_005969.1"/>
</dbReference>
<geneLocation type="plasmid" evidence="2">
    <name>pTC</name>
</geneLocation>